<comment type="caution">
    <text evidence="1">The sequence shown here is derived from an EMBL/GenBank/DDBJ whole genome shotgun (WGS) entry which is preliminary data.</text>
</comment>
<dbReference type="AlphaFoldDB" id="A0A9W6WNE6"/>
<accession>A0A9W6WNE6</accession>
<dbReference type="Proteomes" id="UP001165083">
    <property type="component" value="Unassembled WGS sequence"/>
</dbReference>
<proteinExistence type="predicted"/>
<protein>
    <submittedName>
        <fullName evidence="1">Unnamed protein product</fullName>
    </submittedName>
</protein>
<evidence type="ECO:0000313" key="2">
    <source>
        <dbReference type="Proteomes" id="UP001165083"/>
    </source>
</evidence>
<gene>
    <name evidence="1" type="ORF">Plil01_000050300</name>
</gene>
<dbReference type="OrthoDB" id="117446at2759"/>
<keyword evidence="2" id="KW-1185">Reference proteome</keyword>
<name>A0A9W6WNE6_9STRA</name>
<dbReference type="EMBL" id="BSXW01000014">
    <property type="protein sequence ID" value="GMF09614.1"/>
    <property type="molecule type" value="Genomic_DNA"/>
</dbReference>
<evidence type="ECO:0000313" key="1">
    <source>
        <dbReference type="EMBL" id="GMF09614.1"/>
    </source>
</evidence>
<organism evidence="1 2">
    <name type="scientific">Phytophthora lilii</name>
    <dbReference type="NCBI Taxonomy" id="2077276"/>
    <lineage>
        <taxon>Eukaryota</taxon>
        <taxon>Sar</taxon>
        <taxon>Stramenopiles</taxon>
        <taxon>Oomycota</taxon>
        <taxon>Peronosporomycetes</taxon>
        <taxon>Peronosporales</taxon>
        <taxon>Peronosporaceae</taxon>
        <taxon>Phytophthora</taxon>
    </lineage>
</organism>
<reference evidence="1" key="1">
    <citation type="submission" date="2023-04" db="EMBL/GenBank/DDBJ databases">
        <title>Phytophthora lilii NBRC 32176.</title>
        <authorList>
            <person name="Ichikawa N."/>
            <person name="Sato H."/>
            <person name="Tonouchi N."/>
        </authorList>
    </citation>
    <scope>NUCLEOTIDE SEQUENCE</scope>
    <source>
        <strain evidence="1">NBRC 32176</strain>
    </source>
</reference>
<sequence>MVVTGNPGTGKSRFYLYCIFQLLLGHQEEVKELSSFDLVLNSEDTFHIYDAGSNEFMELNTEQVRALRQQRRVLRLIEGASLQLTGWKGVSILFASPGLDGMNVVLQIT</sequence>